<evidence type="ECO:0000313" key="4">
    <source>
        <dbReference type="Proteomes" id="UP000076552"/>
    </source>
</evidence>
<dbReference type="STRING" id="708197.A0A166SIJ3"/>
<evidence type="ECO:0000256" key="1">
    <source>
        <dbReference type="SAM" id="SignalP"/>
    </source>
</evidence>
<sequence length="309" mass="33868">MSVLKVCAALLCIFSTVHAKIPKVHGMKLTWSDDFEGRRNTLPDGDSWIIDVGTSYLDPKGPENWGTGEIQVYTNDVKNVHVDGKGNLKITAIRNSTGTWTSSRIETRRTDFMAQPGGKLRIQASLRTPNLGEGGIGYWPAFWTLGAEFRGNYWQVLSLVPRGANWPSIGEIDIMENVNNVDRYWSVLHCDSNPGGACNEPNGIGNSTTCAGGSCLGNFHTHAVEIDRTTSPEFIRWFVDGIQSHSVNESALPRDVWSQTVHKPHFVLLNMAMGGGFPDGVYGSKTPTNATVSGGAYEVQYVAVYNSRE</sequence>
<dbReference type="Gene3D" id="2.60.120.200">
    <property type="match status" value="1"/>
</dbReference>
<dbReference type="GO" id="GO:0005975">
    <property type="term" value="P:carbohydrate metabolic process"/>
    <property type="evidence" value="ECO:0007669"/>
    <property type="project" value="InterPro"/>
</dbReference>
<dbReference type="GO" id="GO:0004553">
    <property type="term" value="F:hydrolase activity, hydrolyzing O-glycosyl compounds"/>
    <property type="evidence" value="ECO:0007669"/>
    <property type="project" value="InterPro"/>
</dbReference>
<accession>A0A166SIJ3</accession>
<keyword evidence="4" id="KW-1185">Reference proteome</keyword>
<feature type="domain" description="GH16" evidence="2">
    <location>
        <begin position="14"/>
        <end position="309"/>
    </location>
</feature>
<dbReference type="InterPro" id="IPR013320">
    <property type="entry name" value="ConA-like_dom_sf"/>
</dbReference>
<proteinExistence type="predicted"/>
<dbReference type="PANTHER" id="PTHR10963:SF60">
    <property type="entry name" value="GRAM-NEGATIVE BACTERIA-BINDING PROTEIN 1-RELATED"/>
    <property type="match status" value="1"/>
</dbReference>
<dbReference type="AlphaFoldDB" id="A0A166SIJ3"/>
<name>A0A166SIJ3_9PEZI</name>
<feature type="signal peptide" evidence="1">
    <location>
        <begin position="1"/>
        <end position="19"/>
    </location>
</feature>
<reference evidence="3 4" key="1">
    <citation type="submission" date="2015-06" db="EMBL/GenBank/DDBJ databases">
        <title>Survival trade-offs in plant roots during colonization by closely related pathogenic and mutualistic fungi.</title>
        <authorList>
            <person name="Hacquard S."/>
            <person name="Kracher B."/>
            <person name="Hiruma K."/>
            <person name="Weinman A."/>
            <person name="Muench P."/>
            <person name="Garrido Oter R."/>
            <person name="Ver Loren van Themaat E."/>
            <person name="Dallerey J.-F."/>
            <person name="Damm U."/>
            <person name="Henrissat B."/>
            <person name="Lespinet O."/>
            <person name="Thon M."/>
            <person name="Kemen E."/>
            <person name="McHardy A.C."/>
            <person name="Schulze-Lefert P."/>
            <person name="O'Connell R.J."/>
        </authorList>
    </citation>
    <scope>NUCLEOTIDE SEQUENCE [LARGE SCALE GENOMIC DNA]</scope>
    <source>
        <strain evidence="3 4">0861</strain>
    </source>
</reference>
<dbReference type="PROSITE" id="PS51762">
    <property type="entry name" value="GH16_2"/>
    <property type="match status" value="1"/>
</dbReference>
<evidence type="ECO:0000259" key="2">
    <source>
        <dbReference type="PROSITE" id="PS51762"/>
    </source>
</evidence>
<dbReference type="PANTHER" id="PTHR10963">
    <property type="entry name" value="GLYCOSYL HYDROLASE-RELATED"/>
    <property type="match status" value="1"/>
</dbReference>
<dbReference type="InterPro" id="IPR000757">
    <property type="entry name" value="Beta-glucanase-like"/>
</dbReference>
<dbReference type="CDD" id="cd02182">
    <property type="entry name" value="GH16_Strep_laminarinase_like"/>
    <property type="match status" value="1"/>
</dbReference>
<keyword evidence="1" id="KW-0732">Signal</keyword>
<dbReference type="SUPFAM" id="SSF49899">
    <property type="entry name" value="Concanavalin A-like lectins/glucanases"/>
    <property type="match status" value="1"/>
</dbReference>
<gene>
    <name evidence="3" type="ORF">CT0861_07565</name>
</gene>
<dbReference type="InterPro" id="IPR050546">
    <property type="entry name" value="Glycosyl_Hydrlase_16"/>
</dbReference>
<evidence type="ECO:0000313" key="3">
    <source>
        <dbReference type="EMBL" id="KZL70783.1"/>
    </source>
</evidence>
<dbReference type="Proteomes" id="UP000076552">
    <property type="component" value="Unassembled WGS sequence"/>
</dbReference>
<organism evidence="3 4">
    <name type="scientific">Colletotrichum tofieldiae</name>
    <dbReference type="NCBI Taxonomy" id="708197"/>
    <lineage>
        <taxon>Eukaryota</taxon>
        <taxon>Fungi</taxon>
        <taxon>Dikarya</taxon>
        <taxon>Ascomycota</taxon>
        <taxon>Pezizomycotina</taxon>
        <taxon>Sordariomycetes</taxon>
        <taxon>Hypocreomycetidae</taxon>
        <taxon>Glomerellales</taxon>
        <taxon>Glomerellaceae</taxon>
        <taxon>Colletotrichum</taxon>
        <taxon>Colletotrichum spaethianum species complex</taxon>
    </lineage>
</organism>
<protein>
    <submittedName>
        <fullName evidence="3">Carbohydrate binding family 6</fullName>
    </submittedName>
</protein>
<dbReference type="EMBL" id="LFIV01000084">
    <property type="protein sequence ID" value="KZL70783.1"/>
    <property type="molecule type" value="Genomic_DNA"/>
</dbReference>
<comment type="caution">
    <text evidence="3">The sequence shown here is derived from an EMBL/GenBank/DDBJ whole genome shotgun (WGS) entry which is preliminary data.</text>
</comment>
<feature type="chain" id="PRO_5007879544" evidence="1">
    <location>
        <begin position="20"/>
        <end position="309"/>
    </location>
</feature>